<keyword evidence="1" id="KW-0472">Membrane</keyword>
<dbReference type="InterPro" id="IPR025315">
    <property type="entry name" value="DUF4220"/>
</dbReference>
<dbReference type="AlphaFoldDB" id="A0AAV6LIW3"/>
<keyword evidence="1" id="KW-0812">Transmembrane</keyword>
<evidence type="ECO:0000256" key="1">
    <source>
        <dbReference type="SAM" id="Phobius"/>
    </source>
</evidence>
<dbReference type="Pfam" id="PF13968">
    <property type="entry name" value="DUF4220"/>
    <property type="match status" value="1"/>
</dbReference>
<evidence type="ECO:0000313" key="4">
    <source>
        <dbReference type="Proteomes" id="UP000823749"/>
    </source>
</evidence>
<feature type="domain" description="DUF4220" evidence="2">
    <location>
        <begin position="61"/>
        <end position="265"/>
    </location>
</feature>
<proteinExistence type="predicted"/>
<feature type="transmembrane region" description="Helical" evidence="1">
    <location>
        <begin position="88"/>
        <end position="109"/>
    </location>
</feature>
<dbReference type="EMBL" id="JACTNZ010000001">
    <property type="protein sequence ID" value="KAG5563922.1"/>
    <property type="molecule type" value="Genomic_DNA"/>
</dbReference>
<dbReference type="PANTHER" id="PTHR31325">
    <property type="entry name" value="OS01G0798800 PROTEIN-RELATED"/>
    <property type="match status" value="1"/>
</dbReference>
<keyword evidence="1" id="KW-1133">Transmembrane helix</keyword>
<evidence type="ECO:0000259" key="2">
    <source>
        <dbReference type="Pfam" id="PF13968"/>
    </source>
</evidence>
<feature type="transmembrane region" description="Helical" evidence="1">
    <location>
        <begin position="53"/>
        <end position="76"/>
    </location>
</feature>
<name>A0AAV6LIW3_9ERIC</name>
<gene>
    <name evidence="3" type="ORF">RHGRI_000191</name>
</gene>
<comment type="caution">
    <text evidence="3">The sequence shown here is derived from an EMBL/GenBank/DDBJ whole genome shotgun (WGS) entry which is preliminary data.</text>
</comment>
<organism evidence="3 4">
    <name type="scientific">Rhododendron griersonianum</name>
    <dbReference type="NCBI Taxonomy" id="479676"/>
    <lineage>
        <taxon>Eukaryota</taxon>
        <taxon>Viridiplantae</taxon>
        <taxon>Streptophyta</taxon>
        <taxon>Embryophyta</taxon>
        <taxon>Tracheophyta</taxon>
        <taxon>Spermatophyta</taxon>
        <taxon>Magnoliopsida</taxon>
        <taxon>eudicotyledons</taxon>
        <taxon>Gunneridae</taxon>
        <taxon>Pentapetalae</taxon>
        <taxon>asterids</taxon>
        <taxon>Ericales</taxon>
        <taxon>Ericaceae</taxon>
        <taxon>Ericoideae</taxon>
        <taxon>Rhodoreae</taxon>
        <taxon>Rhododendron</taxon>
    </lineage>
</organism>
<accession>A0AAV6LIW3</accession>
<protein>
    <recommendedName>
        <fullName evidence="2">DUF4220 domain-containing protein</fullName>
    </recommendedName>
</protein>
<dbReference type="Proteomes" id="UP000823749">
    <property type="component" value="Chromosome 1"/>
</dbReference>
<feature type="transmembrane region" description="Helical" evidence="1">
    <location>
        <begin position="21"/>
        <end position="41"/>
    </location>
</feature>
<keyword evidence="4" id="KW-1185">Reference proteome</keyword>
<feature type="transmembrane region" description="Helical" evidence="1">
    <location>
        <begin position="115"/>
        <end position="134"/>
    </location>
</feature>
<reference evidence="3" key="1">
    <citation type="submission" date="2020-08" db="EMBL/GenBank/DDBJ databases">
        <title>Plant Genome Project.</title>
        <authorList>
            <person name="Zhang R.-G."/>
        </authorList>
    </citation>
    <scope>NUCLEOTIDE SEQUENCE</scope>
    <source>
        <strain evidence="3">WSP0</strain>
        <tissue evidence="3">Leaf</tissue>
    </source>
</reference>
<sequence>MIRKTNYWSEMDLNLTSALKLWDAWAVRILLLLSFALRLILSLFGNQRKYTTSLWISVLVWVAYLKADWVATIALSKISDAEGNILQATWATLLLLHLGGTDSITAYSLEDNQLWMRQLMGFVVQTLVAIYVIGMSWNNSWASFISLPAFVAGIAKHWVRIGALKSVSDKKYIDTIPINDLGRNYFTGVYNEYVQVLVVAHIHLKAFMKFLKNRGTYNVHRLSMPSRYNDIGSRIMWDAVEVEMGLMYDVLYTSTTQVYRKRGMLAFPYLHLGKRHRVIRLIERYIRFYNKGRNWSNKMGQFDLLGYWLRVRVRETDVRGLSRKRIRLVLGRIIRSVFGHEYEEKWNIYLHKTMIPVRPSVVYNAILDLWDPDSNYRRLFFLHDEDHDGQLRDIWDMLDQSSTFGGAFQAKIMCLHLATTICYHRETETNDGSKGRKVSKALSGYKVGKN</sequence>
<evidence type="ECO:0000313" key="3">
    <source>
        <dbReference type="EMBL" id="KAG5563922.1"/>
    </source>
</evidence>